<organism evidence="7">
    <name type="scientific">Albugo laibachii Nc14</name>
    <dbReference type="NCBI Taxonomy" id="890382"/>
    <lineage>
        <taxon>Eukaryota</taxon>
        <taxon>Sar</taxon>
        <taxon>Stramenopiles</taxon>
        <taxon>Oomycota</taxon>
        <taxon>Peronosporomycetes</taxon>
        <taxon>Albuginales</taxon>
        <taxon>Albuginaceae</taxon>
        <taxon>Albugo</taxon>
    </lineage>
</organism>
<reference evidence="7" key="2">
    <citation type="submission" date="2011-02" db="EMBL/GenBank/DDBJ databases">
        <authorList>
            <person name="MacLean D."/>
        </authorList>
    </citation>
    <scope>NUCLEOTIDE SEQUENCE</scope>
</reference>
<keyword evidence="5" id="KW-0694">RNA-binding</keyword>
<accession>F0WYU7</accession>
<reference evidence="7" key="1">
    <citation type="journal article" date="2011" name="PLoS Biol.">
        <title>Gene gain and loss during evolution of obligate parasitism in the white rust pathogen of Arabidopsis thaliana.</title>
        <authorList>
            <person name="Kemen E."/>
            <person name="Gardiner A."/>
            <person name="Schultz-Larsen T."/>
            <person name="Kemen A.C."/>
            <person name="Balmuth A.L."/>
            <person name="Robert-Seilaniantz A."/>
            <person name="Bailey K."/>
            <person name="Holub E."/>
            <person name="Studholme D.J."/>
            <person name="Maclean D."/>
            <person name="Jones J.D."/>
        </authorList>
    </citation>
    <scope>NUCLEOTIDE SEQUENCE</scope>
</reference>
<keyword evidence="5" id="KW-0820">tRNA-binding</keyword>
<dbReference type="HOGENOM" id="CLU_076901_0_4_1"/>
<comment type="catalytic activity">
    <reaction evidence="3">
        <text>glycyl-tRNA(Ala) + H2O = tRNA(Ala) + glycine + H(+)</text>
        <dbReference type="Rhea" id="RHEA:53744"/>
        <dbReference type="Rhea" id="RHEA-COMP:9657"/>
        <dbReference type="Rhea" id="RHEA-COMP:13640"/>
        <dbReference type="ChEBI" id="CHEBI:15377"/>
        <dbReference type="ChEBI" id="CHEBI:15378"/>
        <dbReference type="ChEBI" id="CHEBI:57305"/>
        <dbReference type="ChEBI" id="CHEBI:78442"/>
        <dbReference type="ChEBI" id="CHEBI:78522"/>
        <dbReference type="EC" id="3.1.1.96"/>
    </reaction>
</comment>
<proteinExistence type="inferred from homology"/>
<dbReference type="Gene3D" id="3.50.80.10">
    <property type="entry name" value="D-tyrosyl-tRNA(Tyr) deacylase"/>
    <property type="match status" value="1"/>
</dbReference>
<comment type="catalytic activity">
    <reaction evidence="4">
        <text>a D-aminoacyl-tRNA + H2O = a tRNA + a D-alpha-amino acid + H(+)</text>
        <dbReference type="Rhea" id="RHEA:13953"/>
        <dbReference type="Rhea" id="RHEA-COMP:10123"/>
        <dbReference type="Rhea" id="RHEA-COMP:10124"/>
        <dbReference type="ChEBI" id="CHEBI:15377"/>
        <dbReference type="ChEBI" id="CHEBI:15378"/>
        <dbReference type="ChEBI" id="CHEBI:59871"/>
        <dbReference type="ChEBI" id="CHEBI:78442"/>
        <dbReference type="ChEBI" id="CHEBI:79333"/>
        <dbReference type="EC" id="3.1.1.96"/>
    </reaction>
</comment>
<comment type="similarity">
    <text evidence="1 5">Belongs to the DTD family.</text>
</comment>
<keyword evidence="5" id="KW-0963">Cytoplasm</keyword>
<dbReference type="FunFam" id="3.50.80.10:FF:000001">
    <property type="entry name" value="D-aminoacyl-tRNA deacylase"/>
    <property type="match status" value="1"/>
</dbReference>
<comment type="subcellular location">
    <subcellularLocation>
        <location evidence="5">Cytoplasm</location>
    </subcellularLocation>
</comment>
<dbReference type="GO" id="GO:0051500">
    <property type="term" value="F:D-tyrosyl-tRNA(Tyr) deacylase activity"/>
    <property type="evidence" value="ECO:0007669"/>
    <property type="project" value="TreeGrafter"/>
</dbReference>
<dbReference type="SUPFAM" id="SSF69500">
    <property type="entry name" value="DTD-like"/>
    <property type="match status" value="1"/>
</dbReference>
<dbReference type="Pfam" id="PF02580">
    <property type="entry name" value="Tyr_Deacylase"/>
    <property type="match status" value="1"/>
</dbReference>
<evidence type="ECO:0000256" key="4">
    <source>
        <dbReference type="ARBA" id="ARBA00048018"/>
    </source>
</evidence>
<evidence type="ECO:0000256" key="6">
    <source>
        <dbReference type="SAM" id="MobiDB-lite"/>
    </source>
</evidence>
<dbReference type="AlphaFoldDB" id="F0WYU7"/>
<sequence length="155" mass="17259">MRLILQRVSKSSVRVDEAIVDEIGKGILCFIGIGREDTLEDVDYCCQRLLWPDNEDKAWKTSAISNGFEILIVSQFTLHGYFSGNKPNFHLAMAPKPAKELYDQFCCKVREMHTAKVAEGVFGANTEVSLTNDGPVTMTVDSKERKPSKTAISKA</sequence>
<dbReference type="EC" id="3.1.1.96" evidence="2 5"/>
<evidence type="ECO:0000313" key="7">
    <source>
        <dbReference type="EMBL" id="CCA26656.1"/>
    </source>
</evidence>
<dbReference type="PANTHER" id="PTHR10472">
    <property type="entry name" value="D-TYROSYL-TRNA TYR DEACYLASE"/>
    <property type="match status" value="1"/>
</dbReference>
<dbReference type="GO" id="GO:0106026">
    <property type="term" value="F:Gly-tRNA(Ala) deacylase activity"/>
    <property type="evidence" value="ECO:0007669"/>
    <property type="project" value="RHEA"/>
</dbReference>
<protein>
    <recommendedName>
        <fullName evidence="2 5">D-aminoacyl-tRNA deacylase</fullName>
        <ecNumber evidence="2 5">3.1.1.96</ecNumber>
    </recommendedName>
</protein>
<dbReference type="PANTHER" id="PTHR10472:SF5">
    <property type="entry name" value="D-AMINOACYL-TRNA DEACYLASE 1"/>
    <property type="match status" value="1"/>
</dbReference>
<keyword evidence="5" id="KW-0378">Hydrolase</keyword>
<gene>
    <name evidence="7" type="primary">AlNc14C400G11357</name>
    <name evidence="7" type="ORF">ALNC14_128000</name>
</gene>
<dbReference type="EMBL" id="FR824443">
    <property type="protein sequence ID" value="CCA26656.1"/>
    <property type="molecule type" value="Genomic_DNA"/>
</dbReference>
<dbReference type="NCBIfam" id="TIGR00256">
    <property type="entry name" value="D-aminoacyl-tRNA deacylase"/>
    <property type="match status" value="1"/>
</dbReference>
<feature type="region of interest" description="Disordered" evidence="6">
    <location>
        <begin position="133"/>
        <end position="155"/>
    </location>
</feature>
<dbReference type="GO" id="GO:0000049">
    <property type="term" value="F:tRNA binding"/>
    <property type="evidence" value="ECO:0007669"/>
    <property type="project" value="UniProtKB-KW"/>
</dbReference>
<dbReference type="GO" id="GO:0005737">
    <property type="term" value="C:cytoplasm"/>
    <property type="evidence" value="ECO:0007669"/>
    <property type="project" value="UniProtKB-SubCell"/>
</dbReference>
<evidence type="ECO:0000256" key="5">
    <source>
        <dbReference type="RuleBase" id="RU003470"/>
    </source>
</evidence>
<evidence type="ECO:0000256" key="3">
    <source>
        <dbReference type="ARBA" id="ARBA00047676"/>
    </source>
</evidence>
<evidence type="ECO:0000256" key="1">
    <source>
        <dbReference type="ARBA" id="ARBA00009673"/>
    </source>
</evidence>
<dbReference type="InterPro" id="IPR003732">
    <property type="entry name" value="Daa-tRNA_deacyls_DTD"/>
</dbReference>
<name>F0WYU7_9STRA</name>
<evidence type="ECO:0000256" key="2">
    <source>
        <dbReference type="ARBA" id="ARBA00013056"/>
    </source>
</evidence>
<dbReference type="InterPro" id="IPR023509">
    <property type="entry name" value="DTD-like_sf"/>
</dbReference>